<dbReference type="InterPro" id="IPR003675">
    <property type="entry name" value="Rce1/LyrA-like_dom"/>
</dbReference>
<dbReference type="RefSeq" id="WP_203662509.1">
    <property type="nucleotide sequence ID" value="NZ_BAAAZM010000017.1"/>
</dbReference>
<dbReference type="AlphaFoldDB" id="A0A8J3JDD2"/>
<feature type="domain" description="CAAX prenyl protease 2/Lysostaphin resistance protein A-like" evidence="2">
    <location>
        <begin position="1"/>
        <end position="88"/>
    </location>
</feature>
<sequence>MFLLGALVNAAAEEFLYRHATAAALRGVTATVPAVLLGSVVFGLGHLTGNPGGVVGVGYTVVFGLVCAAAMVRVRGVAWNLPIHVAGDLGVVLTAALLTT</sequence>
<dbReference type="Pfam" id="PF02517">
    <property type="entry name" value="Rce1-like"/>
    <property type="match status" value="1"/>
</dbReference>
<reference evidence="3" key="1">
    <citation type="submission" date="2021-01" db="EMBL/GenBank/DDBJ databases">
        <title>Whole genome shotgun sequence of Actinocatenispora rupis NBRC 107355.</title>
        <authorList>
            <person name="Komaki H."/>
            <person name="Tamura T."/>
        </authorList>
    </citation>
    <scope>NUCLEOTIDE SEQUENCE</scope>
    <source>
        <strain evidence="3">NBRC 107355</strain>
    </source>
</reference>
<evidence type="ECO:0000313" key="4">
    <source>
        <dbReference type="Proteomes" id="UP000612808"/>
    </source>
</evidence>
<name>A0A8J3JDD2_9ACTN</name>
<keyword evidence="1" id="KW-1133">Transmembrane helix</keyword>
<keyword evidence="4" id="KW-1185">Reference proteome</keyword>
<organism evidence="3 4">
    <name type="scientific">Actinocatenispora rupis</name>
    <dbReference type="NCBI Taxonomy" id="519421"/>
    <lineage>
        <taxon>Bacteria</taxon>
        <taxon>Bacillati</taxon>
        <taxon>Actinomycetota</taxon>
        <taxon>Actinomycetes</taxon>
        <taxon>Micromonosporales</taxon>
        <taxon>Micromonosporaceae</taxon>
        <taxon>Actinocatenispora</taxon>
    </lineage>
</organism>
<protein>
    <recommendedName>
        <fullName evidence="2">CAAX prenyl protease 2/Lysostaphin resistance protein A-like domain-containing protein</fullName>
    </recommendedName>
</protein>
<accession>A0A8J3JDD2</accession>
<gene>
    <name evidence="3" type="ORF">Aru02nite_55530</name>
</gene>
<dbReference type="GO" id="GO:0004175">
    <property type="term" value="F:endopeptidase activity"/>
    <property type="evidence" value="ECO:0007669"/>
    <property type="project" value="UniProtKB-ARBA"/>
</dbReference>
<dbReference type="EMBL" id="BOMB01000032">
    <property type="protein sequence ID" value="GID14664.1"/>
    <property type="molecule type" value="Genomic_DNA"/>
</dbReference>
<proteinExistence type="predicted"/>
<keyword evidence="1" id="KW-0472">Membrane</keyword>
<evidence type="ECO:0000256" key="1">
    <source>
        <dbReference type="SAM" id="Phobius"/>
    </source>
</evidence>
<feature type="transmembrane region" description="Helical" evidence="1">
    <location>
        <begin position="54"/>
        <end position="72"/>
    </location>
</feature>
<dbReference type="Proteomes" id="UP000612808">
    <property type="component" value="Unassembled WGS sequence"/>
</dbReference>
<keyword evidence="1" id="KW-0812">Transmembrane</keyword>
<evidence type="ECO:0000313" key="3">
    <source>
        <dbReference type="EMBL" id="GID14664.1"/>
    </source>
</evidence>
<comment type="caution">
    <text evidence="3">The sequence shown here is derived from an EMBL/GenBank/DDBJ whole genome shotgun (WGS) entry which is preliminary data.</text>
</comment>
<feature type="transmembrane region" description="Helical" evidence="1">
    <location>
        <begin position="28"/>
        <end position="47"/>
    </location>
</feature>
<dbReference type="GO" id="GO:0080120">
    <property type="term" value="P:CAAX-box protein maturation"/>
    <property type="evidence" value="ECO:0007669"/>
    <property type="project" value="UniProtKB-ARBA"/>
</dbReference>
<evidence type="ECO:0000259" key="2">
    <source>
        <dbReference type="Pfam" id="PF02517"/>
    </source>
</evidence>